<organism evidence="1 2">
    <name type="scientific">Tetrapyrgos nigripes</name>
    <dbReference type="NCBI Taxonomy" id="182062"/>
    <lineage>
        <taxon>Eukaryota</taxon>
        <taxon>Fungi</taxon>
        <taxon>Dikarya</taxon>
        <taxon>Basidiomycota</taxon>
        <taxon>Agaricomycotina</taxon>
        <taxon>Agaricomycetes</taxon>
        <taxon>Agaricomycetidae</taxon>
        <taxon>Agaricales</taxon>
        <taxon>Marasmiineae</taxon>
        <taxon>Marasmiaceae</taxon>
        <taxon>Tetrapyrgos</taxon>
    </lineage>
</organism>
<sequence length="75" mass="8479">MVQTHYPLWWLTQVSSRFEVWSSPKSRIRICKAKRTPTPTPNLSSINRVNLRSALSSAESDSAEANYSKLAIAGW</sequence>
<dbReference type="Proteomes" id="UP000559256">
    <property type="component" value="Unassembled WGS sequence"/>
</dbReference>
<evidence type="ECO:0000313" key="1">
    <source>
        <dbReference type="EMBL" id="KAF5361185.1"/>
    </source>
</evidence>
<keyword evidence="2" id="KW-1185">Reference proteome</keyword>
<dbReference type="EMBL" id="JAACJM010000042">
    <property type="protein sequence ID" value="KAF5361185.1"/>
    <property type="molecule type" value="Genomic_DNA"/>
</dbReference>
<accession>A0A8H5GAG4</accession>
<gene>
    <name evidence="1" type="ORF">D9758_009043</name>
</gene>
<dbReference type="AlphaFoldDB" id="A0A8H5GAG4"/>
<reference evidence="1 2" key="1">
    <citation type="journal article" date="2020" name="ISME J.">
        <title>Uncovering the hidden diversity of litter-decomposition mechanisms in mushroom-forming fungi.</title>
        <authorList>
            <person name="Floudas D."/>
            <person name="Bentzer J."/>
            <person name="Ahren D."/>
            <person name="Johansson T."/>
            <person name="Persson P."/>
            <person name="Tunlid A."/>
        </authorList>
    </citation>
    <scope>NUCLEOTIDE SEQUENCE [LARGE SCALE GENOMIC DNA]</scope>
    <source>
        <strain evidence="1 2">CBS 291.85</strain>
    </source>
</reference>
<evidence type="ECO:0000313" key="2">
    <source>
        <dbReference type="Proteomes" id="UP000559256"/>
    </source>
</evidence>
<proteinExistence type="predicted"/>
<protein>
    <submittedName>
        <fullName evidence="1">Uncharacterized protein</fullName>
    </submittedName>
</protein>
<comment type="caution">
    <text evidence="1">The sequence shown here is derived from an EMBL/GenBank/DDBJ whole genome shotgun (WGS) entry which is preliminary data.</text>
</comment>
<name>A0A8H5GAG4_9AGAR</name>